<dbReference type="RefSeq" id="WP_263074087.1">
    <property type="nucleotide sequence ID" value="NZ_JAOUSF010000005.1"/>
</dbReference>
<dbReference type="InterPro" id="IPR030395">
    <property type="entry name" value="GP_PDE_dom"/>
</dbReference>
<keyword evidence="3" id="KW-1185">Reference proteome</keyword>
<accession>A0AAE3IWN1</accession>
<evidence type="ECO:0000259" key="1">
    <source>
        <dbReference type="PROSITE" id="PS51704"/>
    </source>
</evidence>
<name>A0AAE3IWN1_9BACI</name>
<proteinExistence type="predicted"/>
<dbReference type="GO" id="GO:0008081">
    <property type="term" value="F:phosphoric diester hydrolase activity"/>
    <property type="evidence" value="ECO:0007669"/>
    <property type="project" value="InterPro"/>
</dbReference>
<dbReference type="GO" id="GO:0006629">
    <property type="term" value="P:lipid metabolic process"/>
    <property type="evidence" value="ECO:0007669"/>
    <property type="project" value="InterPro"/>
</dbReference>
<dbReference type="PANTHER" id="PTHR46211">
    <property type="entry name" value="GLYCEROPHOSPHORYL DIESTER PHOSPHODIESTERASE"/>
    <property type="match status" value="1"/>
</dbReference>
<dbReference type="PANTHER" id="PTHR46211:SF7">
    <property type="entry name" value="GLYCEROPHOSPHODIESTER PHOSPHODIESTERASE"/>
    <property type="match status" value="1"/>
</dbReference>
<evidence type="ECO:0000313" key="3">
    <source>
        <dbReference type="Proteomes" id="UP001209318"/>
    </source>
</evidence>
<reference evidence="2" key="1">
    <citation type="submission" date="2022-10" db="EMBL/GenBank/DDBJ databases">
        <title>Description of Fervidibacillus gen. nov. in the family Fervidibacillaceae fam. nov. with two species, Fervidibacillus albus sp. nov., and Fervidibacillus halotolerans sp. nov., isolated from tidal flat sediments.</title>
        <authorList>
            <person name="Kwon K.K."/>
            <person name="Yang S.-H."/>
        </authorList>
    </citation>
    <scope>NUCLEOTIDE SEQUENCE</scope>
    <source>
        <strain evidence="2">JCM 19140</strain>
    </source>
</reference>
<dbReference type="Gene3D" id="3.20.20.190">
    <property type="entry name" value="Phosphatidylinositol (PI) phosphodiesterase"/>
    <property type="match status" value="1"/>
</dbReference>
<comment type="caution">
    <text evidence="2">The sequence shown here is derived from an EMBL/GenBank/DDBJ whole genome shotgun (WGS) entry which is preliminary data.</text>
</comment>
<dbReference type="EMBL" id="JAOUSF010000005">
    <property type="protein sequence ID" value="MCU9614764.1"/>
    <property type="molecule type" value="Genomic_DNA"/>
</dbReference>
<dbReference type="InterPro" id="IPR017946">
    <property type="entry name" value="PLC-like_Pdiesterase_TIM-brl"/>
</dbReference>
<dbReference type="Pfam" id="PF03009">
    <property type="entry name" value="GDPD"/>
    <property type="match status" value="1"/>
</dbReference>
<dbReference type="SUPFAM" id="SSF51695">
    <property type="entry name" value="PLC-like phosphodiesterases"/>
    <property type="match status" value="1"/>
</dbReference>
<dbReference type="Proteomes" id="UP001209318">
    <property type="component" value="Unassembled WGS sequence"/>
</dbReference>
<dbReference type="PROSITE" id="PS51704">
    <property type="entry name" value="GP_PDE"/>
    <property type="match status" value="1"/>
</dbReference>
<feature type="domain" description="GP-PDE" evidence="1">
    <location>
        <begin position="23"/>
        <end position="272"/>
    </location>
</feature>
<protein>
    <submittedName>
        <fullName evidence="2">Glycerophosphodiester phosphodiesterase family protein</fullName>
    </submittedName>
</protein>
<organism evidence="2 3">
    <name type="scientific">Perspicuibacillus lycopersici</name>
    <dbReference type="NCBI Taxonomy" id="1325689"/>
    <lineage>
        <taxon>Bacteria</taxon>
        <taxon>Bacillati</taxon>
        <taxon>Bacillota</taxon>
        <taxon>Bacilli</taxon>
        <taxon>Bacillales</taxon>
        <taxon>Bacillaceae</taxon>
        <taxon>Perspicuibacillus</taxon>
    </lineage>
</organism>
<gene>
    <name evidence="2" type="ORF">OEV98_14565</name>
</gene>
<evidence type="ECO:0000313" key="2">
    <source>
        <dbReference type="EMBL" id="MCU9614764.1"/>
    </source>
</evidence>
<dbReference type="AlphaFoldDB" id="A0AAE3IWN1"/>
<sequence>MSKHPTSTVEDVEEVYTWKLPVPTAIAHRGAPYFAPEHSIPSYEQAKAIGADYIEIDLQMTKDGVLIAMHDKSLDRTTDGNGEIHSLNLEEVKQFHATMSTTGTMDNLQSDVEIPTLEEIFQHFGHSVNYYIETKSPYDYPGMEKELLKLLSKYDLLEKTDENGVPKVIVQSFSQESLKLVHKQEPSIPLILLIDQDFSNISDEQLIEWKKFVIGVGANYQKLTEAQIDNLHGHDLIVHAFTINDSETMKKYIDYGVDGIFTDHINLLMNLIEELEGK</sequence>